<dbReference type="KEGG" id="ttf:THTE_3137"/>
<organism evidence="1 2">
    <name type="scientific">Thermogutta terrifontis</name>
    <dbReference type="NCBI Taxonomy" id="1331910"/>
    <lineage>
        <taxon>Bacteria</taxon>
        <taxon>Pseudomonadati</taxon>
        <taxon>Planctomycetota</taxon>
        <taxon>Planctomycetia</taxon>
        <taxon>Pirellulales</taxon>
        <taxon>Thermoguttaceae</taxon>
        <taxon>Thermogutta</taxon>
    </lineage>
</organism>
<accession>A0A286RIF3</accession>
<sequence>MQDMGAIHELPFLDSDAFGSDRCVAGGFVNHPGCLSLTSN</sequence>
<evidence type="ECO:0000313" key="2">
    <source>
        <dbReference type="Proteomes" id="UP000215086"/>
    </source>
</evidence>
<evidence type="ECO:0000313" key="1">
    <source>
        <dbReference type="EMBL" id="ASV75739.1"/>
    </source>
</evidence>
<reference evidence="1 2" key="1">
    <citation type="journal article" name="Front. Microbiol.">
        <title>Sugar Metabolism of the First Thermophilic Planctomycete Thermogutta terrifontis: Comparative Genomic and Transcriptomic Approaches.</title>
        <authorList>
            <person name="Elcheninov A.G."/>
            <person name="Menzel P."/>
            <person name="Gudbergsdottir S.R."/>
            <person name="Slesarev A.I."/>
            <person name="Kadnikov V.V."/>
            <person name="Krogh A."/>
            <person name="Bonch-Osmolovskaya E.A."/>
            <person name="Peng X."/>
            <person name="Kublanov I.V."/>
        </authorList>
    </citation>
    <scope>NUCLEOTIDE SEQUENCE [LARGE SCALE GENOMIC DNA]</scope>
    <source>
        <strain evidence="1 2">R1</strain>
    </source>
</reference>
<protein>
    <submittedName>
        <fullName evidence="1">Uncharacterized protein</fullName>
    </submittedName>
</protein>
<keyword evidence="2" id="KW-1185">Reference proteome</keyword>
<proteinExistence type="predicted"/>
<dbReference type="EMBL" id="CP018477">
    <property type="protein sequence ID" value="ASV75739.1"/>
    <property type="molecule type" value="Genomic_DNA"/>
</dbReference>
<dbReference type="AlphaFoldDB" id="A0A286RIF3"/>
<name>A0A286RIF3_9BACT</name>
<gene>
    <name evidence="1" type="ORF">THTE_3137</name>
</gene>
<dbReference type="Proteomes" id="UP000215086">
    <property type="component" value="Chromosome"/>
</dbReference>